<dbReference type="Proteomes" id="UP000008148">
    <property type="component" value="Chromosome"/>
</dbReference>
<feature type="region of interest" description="Disordered" evidence="1">
    <location>
        <begin position="29"/>
        <end position="50"/>
    </location>
</feature>
<reference evidence="2 3" key="1">
    <citation type="submission" date="2007-08" db="EMBL/GenBank/DDBJ databases">
        <authorList>
            <consortium name="The Citrobacter koseri Genome Sequencing Project"/>
            <person name="McClelland M."/>
            <person name="Sanderson E.K."/>
            <person name="Porwollik S."/>
            <person name="Spieth J."/>
            <person name="Clifton W.S."/>
            <person name="Latreille P."/>
            <person name="Courtney L."/>
            <person name="Wang C."/>
            <person name="Pepin K."/>
            <person name="Bhonagiri V."/>
            <person name="Nash W."/>
            <person name="Johnson M."/>
            <person name="Thiruvilangam P."/>
            <person name="Wilson R."/>
        </authorList>
    </citation>
    <scope>NUCLEOTIDE SEQUENCE [LARGE SCALE GENOMIC DNA]</scope>
    <source>
        <strain evidence="3">ATCC BAA-895 / CDC 4225-83 / SGSC4696</strain>
    </source>
</reference>
<accession>A8AHG8</accession>
<evidence type="ECO:0000313" key="2">
    <source>
        <dbReference type="EMBL" id="ABV12932.1"/>
    </source>
</evidence>
<dbReference type="KEGG" id="cko:CKO_01803"/>
<feature type="compositionally biased region" description="Basic residues" evidence="1">
    <location>
        <begin position="40"/>
        <end position="50"/>
    </location>
</feature>
<evidence type="ECO:0000313" key="3">
    <source>
        <dbReference type="Proteomes" id="UP000008148"/>
    </source>
</evidence>
<dbReference type="AlphaFoldDB" id="A8AHG8"/>
<gene>
    <name evidence="2" type="ordered locus">CKO_01803</name>
</gene>
<evidence type="ECO:0000256" key="1">
    <source>
        <dbReference type="SAM" id="MobiDB-lite"/>
    </source>
</evidence>
<organism evidence="2 3">
    <name type="scientific">Citrobacter koseri (strain ATCC BAA-895 / CDC 4225-83 / SGSC4696)</name>
    <dbReference type="NCBI Taxonomy" id="290338"/>
    <lineage>
        <taxon>Bacteria</taxon>
        <taxon>Pseudomonadati</taxon>
        <taxon>Pseudomonadota</taxon>
        <taxon>Gammaproteobacteria</taxon>
        <taxon>Enterobacterales</taxon>
        <taxon>Enterobacteriaceae</taxon>
        <taxon>Citrobacter</taxon>
    </lineage>
</organism>
<sequence>MRWCIDGEDAMTGRGTWVRMPAQRCTQTAVPTGCRPDKMRQHRHPASVKP</sequence>
<name>A8AHG8_CITK8</name>
<protein>
    <submittedName>
        <fullName evidence="2">Uncharacterized protein</fullName>
    </submittedName>
</protein>
<keyword evidence="3" id="KW-1185">Reference proteome</keyword>
<proteinExistence type="predicted"/>
<dbReference type="EMBL" id="CP000822">
    <property type="protein sequence ID" value="ABV12932.1"/>
    <property type="molecule type" value="Genomic_DNA"/>
</dbReference>
<dbReference type="HOGENOM" id="CLU_3116086_0_0_6"/>